<proteinExistence type="predicted"/>
<feature type="region of interest" description="Disordered" evidence="1">
    <location>
        <begin position="121"/>
        <end position="155"/>
    </location>
</feature>
<accession>A0AAU8JW46</accession>
<protein>
    <submittedName>
        <fullName evidence="2">Uncharacterized protein</fullName>
    </submittedName>
</protein>
<reference evidence="2" key="1">
    <citation type="submission" date="2024-06" db="EMBL/GenBank/DDBJ databases">
        <title>The genome sequences of Kitasatospora sp. strain HUAS MG31.</title>
        <authorList>
            <person name="Mo P."/>
        </authorList>
    </citation>
    <scope>NUCLEOTIDE SEQUENCE</scope>
    <source>
        <strain evidence="2">HUAS MG31</strain>
    </source>
</reference>
<evidence type="ECO:0000256" key="1">
    <source>
        <dbReference type="SAM" id="MobiDB-lite"/>
    </source>
</evidence>
<name>A0AAU8JW46_9ACTN</name>
<sequence>MSDGFQADTEALGRAAAQARQHANRVERHGHNLDSRTRGRLLGKGKFGQILEKAVRPVIDSMISDMSRAMAKGHRSIGHGLDMTKKNIDDAEEAIRKSLRSQPRGRDAIQIKLGQSVLGEKGMRDVYPGGSPPGSTGCAGRATARSGTWIPPTTC</sequence>
<evidence type="ECO:0000313" key="2">
    <source>
        <dbReference type="EMBL" id="XCM80563.1"/>
    </source>
</evidence>
<feature type="region of interest" description="Disordered" evidence="1">
    <location>
        <begin position="1"/>
        <end position="39"/>
    </location>
</feature>
<dbReference type="EMBL" id="CP159872">
    <property type="protein sequence ID" value="XCM80563.1"/>
    <property type="molecule type" value="Genomic_DNA"/>
</dbReference>
<gene>
    <name evidence="2" type="ORF">ABWK59_17370</name>
</gene>
<dbReference type="KEGG" id="kcm:ABWK59_17370"/>
<dbReference type="RefSeq" id="WP_354641500.1">
    <property type="nucleotide sequence ID" value="NZ_CP159872.1"/>
</dbReference>
<feature type="compositionally biased region" description="Basic and acidic residues" evidence="1">
    <location>
        <begin position="24"/>
        <end position="37"/>
    </location>
</feature>
<dbReference type="AlphaFoldDB" id="A0AAU8JW46"/>
<organism evidence="2">
    <name type="scientific">Kitasatospora camelliae</name>
    <dbReference type="NCBI Taxonomy" id="3156397"/>
    <lineage>
        <taxon>Bacteria</taxon>
        <taxon>Bacillati</taxon>
        <taxon>Actinomycetota</taxon>
        <taxon>Actinomycetes</taxon>
        <taxon>Kitasatosporales</taxon>
        <taxon>Streptomycetaceae</taxon>
        <taxon>Kitasatospora</taxon>
    </lineage>
</organism>